<dbReference type="InterPro" id="IPR027417">
    <property type="entry name" value="P-loop_NTPase"/>
</dbReference>
<organism evidence="1 2">
    <name type="scientific">Corynebacterium mustelae</name>
    <dbReference type="NCBI Taxonomy" id="571915"/>
    <lineage>
        <taxon>Bacteria</taxon>
        <taxon>Bacillati</taxon>
        <taxon>Actinomycetota</taxon>
        <taxon>Actinomycetes</taxon>
        <taxon>Mycobacteriales</taxon>
        <taxon>Corynebacteriaceae</taxon>
        <taxon>Corynebacterium</taxon>
    </lineage>
</organism>
<proteinExistence type="predicted"/>
<dbReference type="InterPro" id="IPR052922">
    <property type="entry name" value="Cytidylate_Kinase-2"/>
</dbReference>
<sequence>MMNKIIVAGVSGAGKSTLCKKIAVLTGIDYTELDSLYHGPHWIERETFMTDVVEMVRCPSFICEWQYPQARDTLAANAEVLIWLDFPYWRVVFPQLMYRTIRRRITGEPLWSGNREPPLWRVLVDSDHVIRWSMKTRHDLKHLIKTTANKYPQLKVLRFKNHNEVQRWLNSVIIKR</sequence>
<dbReference type="SUPFAM" id="SSF52540">
    <property type="entry name" value="P-loop containing nucleoside triphosphate hydrolases"/>
    <property type="match status" value="1"/>
</dbReference>
<dbReference type="AlphaFoldDB" id="A0A0G3GWK7"/>
<reference evidence="1 2" key="1">
    <citation type="journal article" date="2015" name="Genome Announc.">
        <title>Complete Genome Sequence of the Type Strain Corynebacterium mustelae DSM 45274, Isolated from Various Tissues of a Male Ferret with Lethal Sepsis.</title>
        <authorList>
            <person name="Ruckert C."/>
            <person name="Eimer J."/>
            <person name="Winkler A."/>
            <person name="Tauch A."/>
        </authorList>
    </citation>
    <scope>NUCLEOTIDE SEQUENCE [LARGE SCALE GENOMIC DNA]</scope>
    <source>
        <strain evidence="1 2">DSM 45274</strain>
    </source>
</reference>
<dbReference type="Proteomes" id="UP000035199">
    <property type="component" value="Chromosome"/>
</dbReference>
<dbReference type="EMBL" id="CP011542">
    <property type="protein sequence ID" value="AKK05549.1"/>
    <property type="molecule type" value="Genomic_DNA"/>
</dbReference>
<keyword evidence="1" id="KW-0418">Kinase</keyword>
<evidence type="ECO:0000313" key="1">
    <source>
        <dbReference type="EMBL" id="AKK05549.1"/>
    </source>
</evidence>
<dbReference type="PANTHER" id="PTHR37816:SF1">
    <property type="entry name" value="TOXIN"/>
    <property type="match status" value="1"/>
</dbReference>
<dbReference type="PANTHER" id="PTHR37816">
    <property type="entry name" value="YALI0E33011P"/>
    <property type="match status" value="1"/>
</dbReference>
<dbReference type="OrthoDB" id="3199600at2"/>
<gene>
    <name evidence="1" type="ORF">CMUST_06065</name>
</gene>
<protein>
    <submittedName>
        <fullName evidence="1">Adenylate kinase-like kinase</fullName>
    </submittedName>
</protein>
<dbReference type="Gene3D" id="3.40.50.300">
    <property type="entry name" value="P-loop containing nucleotide triphosphate hydrolases"/>
    <property type="match status" value="1"/>
</dbReference>
<dbReference type="STRING" id="571915.CMUST_06065"/>
<dbReference type="RefSeq" id="WP_047261736.1">
    <property type="nucleotide sequence ID" value="NZ_CP011542.1"/>
</dbReference>
<evidence type="ECO:0000313" key="2">
    <source>
        <dbReference type="Proteomes" id="UP000035199"/>
    </source>
</evidence>
<dbReference type="KEGG" id="cmv:CMUST_06065"/>
<keyword evidence="1" id="KW-0808">Transferase</keyword>
<accession>A0A0G3GWK7</accession>
<dbReference type="GO" id="GO:0016301">
    <property type="term" value="F:kinase activity"/>
    <property type="evidence" value="ECO:0007669"/>
    <property type="project" value="UniProtKB-KW"/>
</dbReference>
<name>A0A0G3GWK7_9CORY</name>
<reference evidence="2" key="2">
    <citation type="submission" date="2015-05" db="EMBL/GenBank/DDBJ databases">
        <title>Complete genome sequence of Corynebacterium mustelae DSM 45274, isolated from various tissues of a male ferret with lethal sepsis.</title>
        <authorList>
            <person name="Ruckert C."/>
            <person name="Albersmeier A."/>
            <person name="Winkler A."/>
            <person name="Tauch A."/>
        </authorList>
    </citation>
    <scope>NUCLEOTIDE SEQUENCE [LARGE SCALE GENOMIC DNA]</scope>
    <source>
        <strain evidence="2">DSM 45274</strain>
    </source>
</reference>
<dbReference type="PATRIC" id="fig|571915.4.peg.1290"/>
<keyword evidence="2" id="KW-1185">Reference proteome</keyword>